<keyword evidence="4" id="KW-0779">Telomere</keyword>
<feature type="domain" description="Shelterin complex subunit TPP1/Est3" evidence="7">
    <location>
        <begin position="9"/>
        <end position="154"/>
    </location>
</feature>
<accession>A0A668A7Y1</accession>
<feature type="compositionally biased region" description="Polar residues" evidence="6">
    <location>
        <begin position="348"/>
        <end position="361"/>
    </location>
</feature>
<comment type="subcellular location">
    <subcellularLocation>
        <location evidence="2">Chromosome</location>
        <location evidence="2">Telomere</location>
    </subcellularLocation>
    <subcellularLocation>
        <location evidence="1">Nucleus</location>
    </subcellularLocation>
</comment>
<evidence type="ECO:0000259" key="7">
    <source>
        <dbReference type="Pfam" id="PF10341"/>
    </source>
</evidence>
<evidence type="ECO:0000256" key="6">
    <source>
        <dbReference type="SAM" id="MobiDB-lite"/>
    </source>
</evidence>
<dbReference type="AlphaFoldDB" id="A0A668A7Y1"/>
<dbReference type="GeneTree" id="ENSGT00940000175365"/>
<dbReference type="GO" id="GO:0070198">
    <property type="term" value="P:protein localization to chromosome, telomeric region"/>
    <property type="evidence" value="ECO:0007669"/>
    <property type="project" value="TreeGrafter"/>
</dbReference>
<proteinExistence type="predicted"/>
<dbReference type="Gene3D" id="2.40.50.960">
    <property type="match status" value="1"/>
</dbReference>
<feature type="region of interest" description="Disordered" evidence="6">
    <location>
        <begin position="331"/>
        <end position="372"/>
    </location>
</feature>
<keyword evidence="9" id="KW-1185">Reference proteome</keyword>
<dbReference type="GO" id="GO:0032211">
    <property type="term" value="P:negative regulation of telomere maintenance via telomerase"/>
    <property type="evidence" value="ECO:0007669"/>
    <property type="project" value="TreeGrafter"/>
</dbReference>
<evidence type="ECO:0000256" key="1">
    <source>
        <dbReference type="ARBA" id="ARBA00004123"/>
    </source>
</evidence>
<gene>
    <name evidence="8" type="primary">acd</name>
</gene>
<reference evidence="8" key="2">
    <citation type="submission" date="2025-08" db="UniProtKB">
        <authorList>
            <consortium name="Ensembl"/>
        </authorList>
    </citation>
    <scope>IDENTIFICATION</scope>
</reference>
<dbReference type="InParanoid" id="A0A668A7Y1"/>
<evidence type="ECO:0000256" key="2">
    <source>
        <dbReference type="ARBA" id="ARBA00004574"/>
    </source>
</evidence>
<dbReference type="Ensembl" id="ENSMMDT00005044883.1">
    <property type="protein sequence ID" value="ENSMMDP00005044004.1"/>
    <property type="gene ID" value="ENSMMDG00005020207.1"/>
</dbReference>
<dbReference type="GO" id="GO:0005697">
    <property type="term" value="C:telomerase holoenzyme complex"/>
    <property type="evidence" value="ECO:0007669"/>
    <property type="project" value="InterPro"/>
</dbReference>
<dbReference type="GO" id="GO:0007004">
    <property type="term" value="P:telomere maintenance via telomerase"/>
    <property type="evidence" value="ECO:0007669"/>
    <property type="project" value="InterPro"/>
</dbReference>
<sequence length="460" mass="51282">MVQTNRNKLEPWIEKMILSHGSEQISSTVWLKAHVIGVGQMSQSQAQGSDGPTGLLFLSDGKVQIPAVLTKSAWEHLQEQEDRECFSSLVNTTVCLQAYRMQFHMALEETRCRFFLSIDKLATAATGPEKDNTPCCTTLPSVRYKICKTWESLLSHDLLDSQKSQCEFDLSDLLGEWQHNCVQDVLQDIRERLRPEWRSSPQPSTSSWEEHFSVPVTWLLIPDEETPGRLFVDSEDKKTGSSLACKHTETVDPCVDDFESRTARPAAFKEIPHSTKNTPLHEDSILREDIVIDCDVRILSNPWDIFPPPCDALNSSSSCSESITSEVMPLKSLPDSTATKSKPESAVMVTSTQRPISGSGSTEEEDARVAQSPPSWLFETQALSKAHAPGSSSQGKAARTVLRKIPTVHSDGTQFSYSYQVSGQSLQDMSKFEVTDGLLHWAVKYLLAPKQTDRPHKIVS</sequence>
<keyword evidence="5" id="KW-0539">Nucleus</keyword>
<dbReference type="InterPro" id="IPR019437">
    <property type="entry name" value="TPP1/Est3"/>
</dbReference>
<dbReference type="Pfam" id="PF10341">
    <property type="entry name" value="TPP1"/>
    <property type="match status" value="1"/>
</dbReference>
<dbReference type="GO" id="GO:0042162">
    <property type="term" value="F:telomeric DNA binding"/>
    <property type="evidence" value="ECO:0007669"/>
    <property type="project" value="InterPro"/>
</dbReference>
<keyword evidence="3" id="KW-0158">Chromosome</keyword>
<reference evidence="8" key="3">
    <citation type="submission" date="2025-09" db="UniProtKB">
        <authorList>
            <consortium name="Ensembl"/>
        </authorList>
    </citation>
    <scope>IDENTIFICATION</scope>
</reference>
<evidence type="ECO:0000256" key="3">
    <source>
        <dbReference type="ARBA" id="ARBA00022454"/>
    </source>
</evidence>
<evidence type="ECO:0000256" key="4">
    <source>
        <dbReference type="ARBA" id="ARBA00022895"/>
    </source>
</evidence>
<protein>
    <recommendedName>
        <fullName evidence="7">Shelterin complex subunit TPP1/Est3 domain-containing protein</fullName>
    </recommendedName>
</protein>
<evidence type="ECO:0000313" key="9">
    <source>
        <dbReference type="Proteomes" id="UP000472263"/>
    </source>
</evidence>
<dbReference type="Proteomes" id="UP000472263">
    <property type="component" value="Chromosome 6"/>
</dbReference>
<name>A0A668A7Y1_9TELE</name>
<dbReference type="PANTHER" id="PTHR14487">
    <property type="entry name" value="ADRENOCORTICAL DYSPLASIA PROTEIN ACD"/>
    <property type="match status" value="1"/>
</dbReference>
<evidence type="ECO:0000256" key="5">
    <source>
        <dbReference type="ARBA" id="ARBA00023242"/>
    </source>
</evidence>
<dbReference type="InterPro" id="IPR028631">
    <property type="entry name" value="ACD"/>
</dbReference>
<dbReference type="GO" id="GO:0016233">
    <property type="term" value="P:telomere capping"/>
    <property type="evidence" value="ECO:0007669"/>
    <property type="project" value="InterPro"/>
</dbReference>
<organism evidence="8 9">
    <name type="scientific">Myripristis murdjan</name>
    <name type="common">pinecone soldierfish</name>
    <dbReference type="NCBI Taxonomy" id="586833"/>
    <lineage>
        <taxon>Eukaryota</taxon>
        <taxon>Metazoa</taxon>
        <taxon>Chordata</taxon>
        <taxon>Craniata</taxon>
        <taxon>Vertebrata</taxon>
        <taxon>Euteleostomi</taxon>
        <taxon>Actinopterygii</taxon>
        <taxon>Neopterygii</taxon>
        <taxon>Teleostei</taxon>
        <taxon>Neoteleostei</taxon>
        <taxon>Acanthomorphata</taxon>
        <taxon>Holocentriformes</taxon>
        <taxon>Holocentridae</taxon>
        <taxon>Myripristis</taxon>
    </lineage>
</organism>
<dbReference type="GO" id="GO:0070187">
    <property type="term" value="C:shelterin complex"/>
    <property type="evidence" value="ECO:0007669"/>
    <property type="project" value="InterPro"/>
</dbReference>
<evidence type="ECO:0000313" key="8">
    <source>
        <dbReference type="Ensembl" id="ENSMMDP00005044004.1"/>
    </source>
</evidence>
<dbReference type="PANTHER" id="PTHR14487:SF3">
    <property type="entry name" value="ADRENOCORTICAL DYSPLASIA PROTEIN HOMOLOG"/>
    <property type="match status" value="1"/>
</dbReference>
<reference evidence="8" key="1">
    <citation type="submission" date="2019-06" db="EMBL/GenBank/DDBJ databases">
        <authorList>
            <consortium name="Wellcome Sanger Institute Data Sharing"/>
        </authorList>
    </citation>
    <scope>NUCLEOTIDE SEQUENCE [LARGE SCALE GENOMIC DNA]</scope>
</reference>
<dbReference type="FunCoup" id="A0A668A7Y1">
    <property type="interactions" value="30"/>
</dbReference>